<evidence type="ECO:0000256" key="11">
    <source>
        <dbReference type="ARBA" id="ARBA00023136"/>
    </source>
</evidence>
<dbReference type="PANTHER" id="PTHR30474">
    <property type="entry name" value="CELL CYCLE PROTEIN"/>
    <property type="match status" value="1"/>
</dbReference>
<evidence type="ECO:0000256" key="21">
    <source>
        <dbReference type="SAM" id="Phobius"/>
    </source>
</evidence>
<sequence>MIRLARTNRSQIAEWWWTVDKWTLFALFCLMLIGGVLALAASPAVAMRIHLPPFHFVYRQLFFFVPTIAVMIGVSLLNVRQVRRLAAAGFLIAFGLMLLTLVIGPEVKGAHRWLQIGPLAIQPSEFVKPSFIVLASWMFAEAQRTPGFPGTIIALALYTMVVGILAMQPDFGQLMLVTMVFGAIFFMAGLSWRWIVSLGTVAIIGALAAYTLMPHVASRVDRFLNPDSGDTYQIDRALDAFHTGGFFGRGPGEGEVKRILPDAHTDFIFAVAAEEYGVVAGLIIISIFGFVVMRTLSRAMEEQDLFVQFGACGLVALFGLQALINMSVNVDLIPAKGMTLPFISYGGSSMIALGYTMGMLLALTRRRAGSHVTPPNGKRAYA</sequence>
<evidence type="ECO:0000256" key="19">
    <source>
        <dbReference type="ARBA" id="ARBA00044770"/>
    </source>
</evidence>
<evidence type="ECO:0000256" key="18">
    <source>
        <dbReference type="ARBA" id="ARBA00041418"/>
    </source>
</evidence>
<feature type="transmembrane region" description="Helical" evidence="21">
    <location>
        <begin position="147"/>
        <end position="165"/>
    </location>
</feature>
<keyword evidence="11 21" id="KW-0472">Membrane</keyword>
<evidence type="ECO:0000256" key="8">
    <source>
        <dbReference type="ARBA" id="ARBA00022960"/>
    </source>
</evidence>
<dbReference type="InterPro" id="IPR001182">
    <property type="entry name" value="FtsW/RodA"/>
</dbReference>
<keyword evidence="8" id="KW-0133">Cell shape</keyword>
<comment type="caution">
    <text evidence="22">The sequence shown here is derived from an EMBL/GenBank/DDBJ whole genome shotgun (WGS) entry which is preliminary data.</text>
</comment>
<evidence type="ECO:0000256" key="13">
    <source>
        <dbReference type="ARBA" id="ARBA00023316"/>
    </source>
</evidence>
<dbReference type="GO" id="GO:0008955">
    <property type="term" value="F:peptidoglycan glycosyltransferase activity"/>
    <property type="evidence" value="ECO:0007669"/>
    <property type="project" value="UniProtKB-EC"/>
</dbReference>
<feature type="transmembrane region" description="Helical" evidence="21">
    <location>
        <begin position="61"/>
        <end position="79"/>
    </location>
</feature>
<comment type="catalytic activity">
    <reaction evidence="20">
        <text>[GlcNAc-(1-&gt;4)-Mur2Ac(oyl-L-Ala-gamma-D-Glu-L-Lys-D-Ala-D-Ala)](n)-di-trans,octa-cis-undecaprenyl diphosphate + beta-D-GlcNAc-(1-&gt;4)-Mur2Ac(oyl-L-Ala-gamma-D-Glu-L-Lys-D-Ala-D-Ala)-di-trans,octa-cis-undecaprenyl diphosphate = [GlcNAc-(1-&gt;4)-Mur2Ac(oyl-L-Ala-gamma-D-Glu-L-Lys-D-Ala-D-Ala)](n+1)-di-trans,octa-cis-undecaprenyl diphosphate + di-trans,octa-cis-undecaprenyl diphosphate + H(+)</text>
        <dbReference type="Rhea" id="RHEA:23708"/>
        <dbReference type="Rhea" id="RHEA-COMP:9602"/>
        <dbReference type="Rhea" id="RHEA-COMP:9603"/>
        <dbReference type="ChEBI" id="CHEBI:15378"/>
        <dbReference type="ChEBI" id="CHEBI:58405"/>
        <dbReference type="ChEBI" id="CHEBI:60033"/>
        <dbReference type="ChEBI" id="CHEBI:78435"/>
        <dbReference type="EC" id="2.4.99.28"/>
    </reaction>
</comment>
<dbReference type="EMBL" id="WESC01000015">
    <property type="protein sequence ID" value="KAB7738910.1"/>
    <property type="molecule type" value="Genomic_DNA"/>
</dbReference>
<feature type="transmembrane region" description="Helical" evidence="21">
    <location>
        <begin position="276"/>
        <end position="293"/>
    </location>
</feature>
<feature type="transmembrane region" description="Helical" evidence="21">
    <location>
        <begin position="24"/>
        <end position="49"/>
    </location>
</feature>
<proteinExistence type="inferred from homology"/>
<protein>
    <recommendedName>
        <fullName evidence="17">Probable peptidoglycan glycosyltransferase FtsW</fullName>
        <ecNumber evidence="19">2.4.99.28</ecNumber>
    </recommendedName>
    <alternativeName>
        <fullName evidence="18">Cell division protein FtsW</fullName>
    </alternativeName>
    <alternativeName>
        <fullName evidence="15">Cell wall polymerase</fullName>
    </alternativeName>
    <alternativeName>
        <fullName evidence="14">Peptidoglycan polymerase</fullName>
    </alternativeName>
</protein>
<comment type="similarity">
    <text evidence="16">Belongs to the SEDS family. FtsW subfamily.</text>
</comment>
<keyword evidence="7 21" id="KW-0812">Transmembrane</keyword>
<dbReference type="GO" id="GO:0015648">
    <property type="term" value="F:lipid-linked peptidoglycan transporter activity"/>
    <property type="evidence" value="ECO:0007669"/>
    <property type="project" value="TreeGrafter"/>
</dbReference>
<evidence type="ECO:0000256" key="5">
    <source>
        <dbReference type="ARBA" id="ARBA00022676"/>
    </source>
</evidence>
<dbReference type="GO" id="GO:0071555">
    <property type="term" value="P:cell wall organization"/>
    <property type="evidence" value="ECO:0007669"/>
    <property type="project" value="UniProtKB-KW"/>
</dbReference>
<evidence type="ECO:0000256" key="3">
    <source>
        <dbReference type="ARBA" id="ARBA00022475"/>
    </source>
</evidence>
<evidence type="ECO:0000256" key="10">
    <source>
        <dbReference type="ARBA" id="ARBA00022989"/>
    </source>
</evidence>
<dbReference type="AlphaFoldDB" id="A0A6N6VHW8"/>
<feature type="transmembrane region" description="Helical" evidence="21">
    <location>
        <begin position="344"/>
        <end position="363"/>
    </location>
</feature>
<dbReference type="Pfam" id="PF01098">
    <property type="entry name" value="FTSW_RODA_SPOVE"/>
    <property type="match status" value="1"/>
</dbReference>
<gene>
    <name evidence="22" type="primary">ftsW</name>
    <name evidence="22" type="ORF">F2P47_14955</name>
</gene>
<keyword evidence="4" id="KW-0132">Cell division</keyword>
<evidence type="ECO:0000256" key="20">
    <source>
        <dbReference type="ARBA" id="ARBA00049902"/>
    </source>
</evidence>
<evidence type="ECO:0000256" key="16">
    <source>
        <dbReference type="ARBA" id="ARBA00038053"/>
    </source>
</evidence>
<evidence type="ECO:0000256" key="2">
    <source>
        <dbReference type="ARBA" id="ARBA00004752"/>
    </source>
</evidence>
<evidence type="ECO:0000256" key="9">
    <source>
        <dbReference type="ARBA" id="ARBA00022984"/>
    </source>
</evidence>
<dbReference type="EC" id="2.4.99.28" evidence="19"/>
<accession>A0A6N6VHW8</accession>
<name>A0A6N6VHW8_9HYPH</name>
<keyword evidence="6" id="KW-0808">Transferase</keyword>
<feature type="transmembrane region" description="Helical" evidence="21">
    <location>
        <begin position="195"/>
        <end position="213"/>
    </location>
</feature>
<dbReference type="GO" id="GO:0009252">
    <property type="term" value="P:peptidoglycan biosynthetic process"/>
    <property type="evidence" value="ECO:0007669"/>
    <property type="project" value="UniProtKB-KW"/>
</dbReference>
<dbReference type="NCBIfam" id="TIGR02614">
    <property type="entry name" value="ftsW"/>
    <property type="match status" value="1"/>
</dbReference>
<keyword evidence="5" id="KW-0328">Glycosyltransferase</keyword>
<evidence type="ECO:0000256" key="4">
    <source>
        <dbReference type="ARBA" id="ARBA00022618"/>
    </source>
</evidence>
<reference evidence="22 23" key="1">
    <citation type="submission" date="2019-09" db="EMBL/GenBank/DDBJ databases">
        <title>Parvibaculum sedimenti sp. nov., isolated from sediment.</title>
        <authorList>
            <person name="Wang Y."/>
        </authorList>
    </citation>
    <scope>NUCLEOTIDE SEQUENCE [LARGE SCALE GENOMIC DNA]</scope>
    <source>
        <strain evidence="22 23">HXT-9</strain>
    </source>
</reference>
<keyword evidence="23" id="KW-1185">Reference proteome</keyword>
<feature type="transmembrane region" description="Helical" evidence="21">
    <location>
        <begin position="305"/>
        <end position="324"/>
    </location>
</feature>
<comment type="pathway">
    <text evidence="2">Cell wall biogenesis; peptidoglycan biosynthesis.</text>
</comment>
<keyword evidence="10 21" id="KW-1133">Transmembrane helix</keyword>
<evidence type="ECO:0000313" key="23">
    <source>
        <dbReference type="Proteomes" id="UP000468901"/>
    </source>
</evidence>
<dbReference type="GO" id="GO:0008360">
    <property type="term" value="P:regulation of cell shape"/>
    <property type="evidence" value="ECO:0007669"/>
    <property type="project" value="UniProtKB-KW"/>
</dbReference>
<dbReference type="InterPro" id="IPR013437">
    <property type="entry name" value="FtsW"/>
</dbReference>
<dbReference type="GO" id="GO:0032153">
    <property type="term" value="C:cell division site"/>
    <property type="evidence" value="ECO:0007669"/>
    <property type="project" value="TreeGrafter"/>
</dbReference>
<comment type="subcellular location">
    <subcellularLocation>
        <location evidence="1">Cell membrane</location>
        <topology evidence="1">Multi-pass membrane protein</topology>
    </subcellularLocation>
</comment>
<organism evidence="22 23">
    <name type="scientific">Parvibaculum sedimenti</name>
    <dbReference type="NCBI Taxonomy" id="2608632"/>
    <lineage>
        <taxon>Bacteria</taxon>
        <taxon>Pseudomonadati</taxon>
        <taxon>Pseudomonadota</taxon>
        <taxon>Alphaproteobacteria</taxon>
        <taxon>Hyphomicrobiales</taxon>
        <taxon>Parvibaculaceae</taxon>
        <taxon>Parvibaculum</taxon>
    </lineage>
</organism>
<evidence type="ECO:0000313" key="22">
    <source>
        <dbReference type="EMBL" id="KAB7738910.1"/>
    </source>
</evidence>
<keyword evidence="12" id="KW-0131">Cell cycle</keyword>
<keyword evidence="3" id="KW-1003">Cell membrane</keyword>
<evidence type="ECO:0000256" key="17">
    <source>
        <dbReference type="ARBA" id="ARBA00041185"/>
    </source>
</evidence>
<evidence type="ECO:0000256" key="1">
    <source>
        <dbReference type="ARBA" id="ARBA00004651"/>
    </source>
</evidence>
<dbReference type="Proteomes" id="UP000468901">
    <property type="component" value="Unassembled WGS sequence"/>
</dbReference>
<feature type="transmembrane region" description="Helical" evidence="21">
    <location>
        <begin position="85"/>
        <end position="104"/>
    </location>
</feature>
<dbReference type="GO" id="GO:0005886">
    <property type="term" value="C:plasma membrane"/>
    <property type="evidence" value="ECO:0007669"/>
    <property type="project" value="UniProtKB-SubCell"/>
</dbReference>
<dbReference type="PANTHER" id="PTHR30474:SF2">
    <property type="entry name" value="PEPTIDOGLYCAN GLYCOSYLTRANSFERASE FTSW-RELATED"/>
    <property type="match status" value="1"/>
</dbReference>
<evidence type="ECO:0000256" key="14">
    <source>
        <dbReference type="ARBA" id="ARBA00032370"/>
    </source>
</evidence>
<evidence type="ECO:0000256" key="15">
    <source>
        <dbReference type="ARBA" id="ARBA00033270"/>
    </source>
</evidence>
<feature type="transmembrane region" description="Helical" evidence="21">
    <location>
        <begin position="171"/>
        <end position="188"/>
    </location>
</feature>
<evidence type="ECO:0000256" key="6">
    <source>
        <dbReference type="ARBA" id="ARBA00022679"/>
    </source>
</evidence>
<dbReference type="RefSeq" id="WP_152217185.1">
    <property type="nucleotide sequence ID" value="NZ_JBAQYD010000197.1"/>
</dbReference>
<dbReference type="GO" id="GO:0051301">
    <property type="term" value="P:cell division"/>
    <property type="evidence" value="ECO:0007669"/>
    <property type="project" value="UniProtKB-KW"/>
</dbReference>
<evidence type="ECO:0000256" key="7">
    <source>
        <dbReference type="ARBA" id="ARBA00022692"/>
    </source>
</evidence>
<keyword evidence="13" id="KW-0961">Cell wall biogenesis/degradation</keyword>
<keyword evidence="9" id="KW-0573">Peptidoglycan synthesis</keyword>
<evidence type="ECO:0000256" key="12">
    <source>
        <dbReference type="ARBA" id="ARBA00023306"/>
    </source>
</evidence>